<gene>
    <name evidence="1" type="ORF">GPY61_30080</name>
</gene>
<evidence type="ECO:0000313" key="2">
    <source>
        <dbReference type="Proteomes" id="UP000443353"/>
    </source>
</evidence>
<reference evidence="1 2" key="1">
    <citation type="submission" date="2019-12" db="EMBL/GenBank/DDBJ databases">
        <authorList>
            <person name="Li C."/>
            <person name="Zhao J."/>
        </authorList>
    </citation>
    <scope>NUCLEOTIDE SEQUENCE [LARGE SCALE GENOMIC DNA]</scope>
    <source>
        <strain evidence="1 2">NEAU-DD11</strain>
    </source>
</reference>
<accession>A0A7X3KBL3</accession>
<sequence>MDIENILTNKHFVLKLNKKWIAINDPRPVFEKTFRTKRFGKLQGTGIYVTLEPVKAECEKLIVARGLTLRHMRSTTGEGRLYPGFDTAGMSQATLEHMVDTLCSVVDRHL</sequence>
<dbReference type="EMBL" id="WSES01000012">
    <property type="protein sequence ID" value="MVW64186.1"/>
    <property type="molecule type" value="Genomic_DNA"/>
</dbReference>
<proteinExistence type="predicted"/>
<organism evidence="1 2">
    <name type="scientific">Massilia cellulosiltytica</name>
    <dbReference type="NCBI Taxonomy" id="2683234"/>
    <lineage>
        <taxon>Bacteria</taxon>
        <taxon>Pseudomonadati</taxon>
        <taxon>Pseudomonadota</taxon>
        <taxon>Betaproteobacteria</taxon>
        <taxon>Burkholderiales</taxon>
        <taxon>Oxalobacteraceae</taxon>
        <taxon>Telluria group</taxon>
        <taxon>Massilia</taxon>
    </lineage>
</organism>
<dbReference type="RefSeq" id="WP_160410704.1">
    <property type="nucleotide sequence ID" value="NZ_WSES01000012.1"/>
</dbReference>
<evidence type="ECO:0000313" key="1">
    <source>
        <dbReference type="EMBL" id="MVW64186.1"/>
    </source>
</evidence>
<keyword evidence="2" id="KW-1185">Reference proteome</keyword>
<dbReference type="AlphaFoldDB" id="A0A7X3KBL3"/>
<dbReference type="Proteomes" id="UP000443353">
    <property type="component" value="Unassembled WGS sequence"/>
</dbReference>
<name>A0A7X3KBL3_9BURK</name>
<protein>
    <submittedName>
        <fullName evidence="1">Uncharacterized protein</fullName>
    </submittedName>
</protein>
<comment type="caution">
    <text evidence="1">The sequence shown here is derived from an EMBL/GenBank/DDBJ whole genome shotgun (WGS) entry which is preliminary data.</text>
</comment>